<protein>
    <recommendedName>
        <fullName evidence="11">4-hydroxybenzoate polyprenyltransferase</fullName>
        <ecNumber evidence="11">2.5.1.39</ecNumber>
    </recommendedName>
</protein>
<comment type="cofactor">
    <cofactor evidence="1">
        <name>Mg(2+)</name>
        <dbReference type="ChEBI" id="CHEBI:18420"/>
    </cofactor>
</comment>
<accession>A0A975B3H0</accession>
<name>A0A975B3H0_9BACT</name>
<keyword evidence="14" id="KW-1185">Reference proteome</keyword>
<organism evidence="13 14">
    <name type="scientific">Desulfonema limicola</name>
    <dbReference type="NCBI Taxonomy" id="45656"/>
    <lineage>
        <taxon>Bacteria</taxon>
        <taxon>Pseudomonadati</taxon>
        <taxon>Thermodesulfobacteriota</taxon>
        <taxon>Desulfobacteria</taxon>
        <taxon>Desulfobacterales</taxon>
        <taxon>Desulfococcaceae</taxon>
        <taxon>Desulfonema</taxon>
    </lineage>
</organism>
<sequence>MIIPNAVENKFKIIDRILTYGRMIKFSHTVFALPFALSSVLLAWQHYPVSIEDLLWILAAMVGARSAAMGFNRIADAEFDAKNPRTAIREIPSGKLSLTAAKIFVLIFSGIFIFAAFMLGKPCFYLSFPVLGVLFSYSYTKRFTWLAHIYLGLAISLAPLGAWIAITKSFSPEILLLCFALMTYIAGFDILYACQDTDFDREQGLFSMPANFGIKKSLWIAKLIHTASFFFFLSIYFAFNMTDAYLMTAWIIGMLLVFEHWLVKPDDLTHVNIAFFHVNSMISLTLFAGVTADWVLRA</sequence>
<dbReference type="FunFam" id="1.20.120.1780:FF:000001">
    <property type="entry name" value="4-hydroxybenzoate octaprenyltransferase"/>
    <property type="match status" value="1"/>
</dbReference>
<evidence type="ECO:0000256" key="11">
    <source>
        <dbReference type="ARBA" id="ARBA00034524"/>
    </source>
</evidence>
<dbReference type="Gene3D" id="1.10.357.140">
    <property type="entry name" value="UbiA prenyltransferase"/>
    <property type="match status" value="1"/>
</dbReference>
<dbReference type="InterPro" id="IPR044878">
    <property type="entry name" value="UbiA_sf"/>
</dbReference>
<feature type="transmembrane region" description="Helical" evidence="12">
    <location>
        <begin position="172"/>
        <end position="194"/>
    </location>
</feature>
<evidence type="ECO:0000256" key="5">
    <source>
        <dbReference type="ARBA" id="ARBA00022519"/>
    </source>
</evidence>
<dbReference type="CDD" id="cd13959">
    <property type="entry name" value="PT_UbiA_COQ2"/>
    <property type="match status" value="1"/>
</dbReference>
<keyword evidence="6" id="KW-0808">Transferase</keyword>
<evidence type="ECO:0000313" key="13">
    <source>
        <dbReference type="EMBL" id="QTA78110.1"/>
    </source>
</evidence>
<evidence type="ECO:0000313" key="14">
    <source>
        <dbReference type="Proteomes" id="UP000663720"/>
    </source>
</evidence>
<comment type="subcellular location">
    <subcellularLocation>
        <location evidence="2">Membrane</location>
        <topology evidence="2">Multi-pass membrane protein</topology>
    </subcellularLocation>
</comment>
<feature type="transmembrane region" description="Helical" evidence="12">
    <location>
        <begin position="96"/>
        <end position="118"/>
    </location>
</feature>
<feature type="transmembrane region" description="Helical" evidence="12">
    <location>
        <begin position="218"/>
        <end position="239"/>
    </location>
</feature>
<dbReference type="GO" id="GO:0006744">
    <property type="term" value="P:ubiquinone biosynthetic process"/>
    <property type="evidence" value="ECO:0007669"/>
    <property type="project" value="UniProtKB-KW"/>
</dbReference>
<comment type="similarity">
    <text evidence="3">Belongs to the UbiA prenyltransferase family.</text>
</comment>
<feature type="transmembrane region" description="Helical" evidence="12">
    <location>
        <begin position="26"/>
        <end position="44"/>
    </location>
</feature>
<dbReference type="EMBL" id="CP061799">
    <property type="protein sequence ID" value="QTA78110.1"/>
    <property type="molecule type" value="Genomic_DNA"/>
</dbReference>
<dbReference type="GO" id="GO:0005886">
    <property type="term" value="C:plasma membrane"/>
    <property type="evidence" value="ECO:0007669"/>
    <property type="project" value="TreeGrafter"/>
</dbReference>
<dbReference type="Proteomes" id="UP000663720">
    <property type="component" value="Chromosome"/>
</dbReference>
<dbReference type="KEGG" id="dli:dnl_03220"/>
<keyword evidence="10 12" id="KW-0472">Membrane</keyword>
<evidence type="ECO:0000256" key="8">
    <source>
        <dbReference type="ARBA" id="ARBA00022692"/>
    </source>
</evidence>
<dbReference type="PANTHER" id="PTHR11048">
    <property type="entry name" value="PRENYLTRANSFERASES"/>
    <property type="match status" value="1"/>
</dbReference>
<keyword evidence="7" id="KW-0831">Ubiquinone biosynthesis</keyword>
<evidence type="ECO:0000256" key="12">
    <source>
        <dbReference type="SAM" id="Phobius"/>
    </source>
</evidence>
<keyword evidence="5" id="KW-0997">Cell inner membrane</keyword>
<evidence type="ECO:0000256" key="1">
    <source>
        <dbReference type="ARBA" id="ARBA00001946"/>
    </source>
</evidence>
<dbReference type="Gene3D" id="1.20.120.1780">
    <property type="entry name" value="UbiA prenyltransferase"/>
    <property type="match status" value="1"/>
</dbReference>
<evidence type="ECO:0000256" key="6">
    <source>
        <dbReference type="ARBA" id="ARBA00022679"/>
    </source>
</evidence>
<evidence type="ECO:0000256" key="7">
    <source>
        <dbReference type="ARBA" id="ARBA00022688"/>
    </source>
</evidence>
<evidence type="ECO:0000256" key="3">
    <source>
        <dbReference type="ARBA" id="ARBA00005985"/>
    </source>
</evidence>
<proteinExistence type="inferred from homology"/>
<evidence type="ECO:0000256" key="9">
    <source>
        <dbReference type="ARBA" id="ARBA00022989"/>
    </source>
</evidence>
<feature type="transmembrane region" description="Helical" evidence="12">
    <location>
        <begin position="147"/>
        <end position="166"/>
    </location>
</feature>
<dbReference type="PANTHER" id="PTHR11048:SF28">
    <property type="entry name" value="4-HYDROXYBENZOATE POLYPRENYLTRANSFERASE, MITOCHONDRIAL"/>
    <property type="match status" value="1"/>
</dbReference>
<dbReference type="InterPro" id="IPR006371">
    <property type="entry name" value="Polyprenyltransferase_UbiA-li"/>
</dbReference>
<feature type="transmembrane region" description="Helical" evidence="12">
    <location>
        <begin position="275"/>
        <end position="296"/>
    </location>
</feature>
<keyword evidence="4" id="KW-1003">Cell membrane</keyword>
<gene>
    <name evidence="13" type="ORF">dnl_03220</name>
</gene>
<dbReference type="InterPro" id="IPR039653">
    <property type="entry name" value="Prenyltransferase"/>
</dbReference>
<dbReference type="GO" id="GO:0008412">
    <property type="term" value="F:4-hydroxybenzoate polyprenyltransferase activity"/>
    <property type="evidence" value="ECO:0007669"/>
    <property type="project" value="UniProtKB-EC"/>
</dbReference>
<dbReference type="InterPro" id="IPR000537">
    <property type="entry name" value="UbiA_prenyltransferase"/>
</dbReference>
<dbReference type="Pfam" id="PF01040">
    <property type="entry name" value="UbiA"/>
    <property type="match status" value="1"/>
</dbReference>
<dbReference type="NCBIfam" id="TIGR01475">
    <property type="entry name" value="ubiA_other"/>
    <property type="match status" value="1"/>
</dbReference>
<evidence type="ECO:0000256" key="10">
    <source>
        <dbReference type="ARBA" id="ARBA00023136"/>
    </source>
</evidence>
<keyword evidence="8 12" id="KW-0812">Transmembrane</keyword>
<dbReference type="EC" id="2.5.1.39" evidence="11"/>
<evidence type="ECO:0000256" key="4">
    <source>
        <dbReference type="ARBA" id="ARBA00022475"/>
    </source>
</evidence>
<dbReference type="FunFam" id="1.10.357.140:FF:000008">
    <property type="entry name" value="4-hydroxybenzoate octaprenyltransferase"/>
    <property type="match status" value="1"/>
</dbReference>
<feature type="transmembrane region" description="Helical" evidence="12">
    <location>
        <begin position="56"/>
        <end position="75"/>
    </location>
</feature>
<feature type="transmembrane region" description="Helical" evidence="12">
    <location>
        <begin position="245"/>
        <end position="263"/>
    </location>
</feature>
<reference evidence="13" key="1">
    <citation type="journal article" date="2021" name="Microb. Physiol.">
        <title>Proteogenomic Insights into the Physiology of Marine, Sulfate-Reducing, Filamentous Desulfonema limicola and Desulfonema magnum.</title>
        <authorList>
            <person name="Schnaars V."/>
            <person name="Wohlbrand L."/>
            <person name="Scheve S."/>
            <person name="Hinrichs C."/>
            <person name="Reinhardt R."/>
            <person name="Rabus R."/>
        </authorList>
    </citation>
    <scope>NUCLEOTIDE SEQUENCE</scope>
    <source>
        <strain evidence="13">5ac10</strain>
    </source>
</reference>
<evidence type="ECO:0000256" key="2">
    <source>
        <dbReference type="ARBA" id="ARBA00004141"/>
    </source>
</evidence>
<keyword evidence="9 12" id="KW-1133">Transmembrane helix</keyword>
<dbReference type="AlphaFoldDB" id="A0A975B3H0"/>